<accession>A0A937CXN9</accession>
<comment type="caution">
    <text evidence="1">The sequence shown here is derived from an EMBL/GenBank/DDBJ whole genome shotgun (WGS) entry which is preliminary data.</text>
</comment>
<dbReference type="RefSeq" id="WP_201677972.1">
    <property type="nucleotide sequence ID" value="NZ_JAEQNE010000015.1"/>
</dbReference>
<dbReference type="Proteomes" id="UP000599109">
    <property type="component" value="Unassembled WGS sequence"/>
</dbReference>
<name>A0A937CXN9_9BURK</name>
<sequence>MKSNFPVIRRGQRVIRMVSELHKMGYQRLRVMPYVHPLAWRLAIAPAHCFDPDPGIVLREEGFRDAAVYSSASGSSYFDWDDVANDDAIQLAEKFVLRFPHLAAEGSGRNWAYTGWLAELLSVLRTGDYLPVIFQSEYMDLAAQDLRSLPLWVHGEHAVSPSERDFVLPPGVDEPRGPESGCELVLSDGGVYVRLLAAVAGFERKHGHWPSRLQATLTRSPPWQRKY</sequence>
<reference evidence="1 2" key="1">
    <citation type="journal article" date="2017" name="Int. J. Syst. Evol. Microbiol.">
        <title>Ramlibacter monticola sp. nov., isolated from forest soil.</title>
        <authorList>
            <person name="Chaudhary D.K."/>
            <person name="Kim J."/>
        </authorList>
    </citation>
    <scope>NUCLEOTIDE SEQUENCE [LARGE SCALE GENOMIC DNA]</scope>
    <source>
        <strain evidence="1 2">KACC 19175</strain>
    </source>
</reference>
<dbReference type="AlphaFoldDB" id="A0A937CXN9"/>
<dbReference type="EMBL" id="JAEQNE010000015">
    <property type="protein sequence ID" value="MBL0395298.1"/>
    <property type="molecule type" value="Genomic_DNA"/>
</dbReference>
<protein>
    <submittedName>
        <fullName evidence="1">Uncharacterized protein</fullName>
    </submittedName>
</protein>
<keyword evidence="2" id="KW-1185">Reference proteome</keyword>
<organism evidence="1 2">
    <name type="scientific">Ramlibacter monticola</name>
    <dbReference type="NCBI Taxonomy" id="1926872"/>
    <lineage>
        <taxon>Bacteria</taxon>
        <taxon>Pseudomonadati</taxon>
        <taxon>Pseudomonadota</taxon>
        <taxon>Betaproteobacteria</taxon>
        <taxon>Burkholderiales</taxon>
        <taxon>Comamonadaceae</taxon>
        <taxon>Ramlibacter</taxon>
    </lineage>
</organism>
<evidence type="ECO:0000313" key="2">
    <source>
        <dbReference type="Proteomes" id="UP000599109"/>
    </source>
</evidence>
<gene>
    <name evidence="1" type="ORF">JJ685_29470</name>
</gene>
<proteinExistence type="predicted"/>
<evidence type="ECO:0000313" key="1">
    <source>
        <dbReference type="EMBL" id="MBL0395298.1"/>
    </source>
</evidence>